<keyword evidence="1" id="KW-0677">Repeat</keyword>
<feature type="signal peptide" evidence="3">
    <location>
        <begin position="1"/>
        <end position="23"/>
    </location>
</feature>
<dbReference type="Proteomes" id="UP001302222">
    <property type="component" value="Unassembled WGS sequence"/>
</dbReference>
<keyword evidence="3" id="KW-0732">Signal</keyword>
<dbReference type="PANTHER" id="PTHR32305:SF15">
    <property type="entry name" value="PROTEIN RHSA-RELATED"/>
    <property type="match status" value="1"/>
</dbReference>
<dbReference type="NCBIfam" id="TIGR01643">
    <property type="entry name" value="YD_repeat_2x"/>
    <property type="match status" value="9"/>
</dbReference>
<reference evidence="5 6" key="1">
    <citation type="submission" date="2023-12" db="EMBL/GenBank/DDBJ databases">
        <title>Novel species of the genus Arcicella isolated from rivers.</title>
        <authorList>
            <person name="Lu H."/>
        </authorList>
    </citation>
    <scope>NUCLEOTIDE SEQUENCE [LARGE SCALE GENOMIC DNA]</scope>
    <source>
        <strain evidence="5 6">DC25W</strain>
    </source>
</reference>
<dbReference type="Pfam" id="PF25023">
    <property type="entry name" value="TEN_YD-shell"/>
    <property type="match status" value="4"/>
</dbReference>
<dbReference type="InterPro" id="IPR056823">
    <property type="entry name" value="TEN-like_YD-shell"/>
</dbReference>
<feature type="domain" description="Teneurin-like YD-shell" evidence="4">
    <location>
        <begin position="128"/>
        <end position="441"/>
    </location>
</feature>
<proteinExistence type="predicted"/>
<dbReference type="InterPro" id="IPR006530">
    <property type="entry name" value="YD"/>
</dbReference>
<dbReference type="NCBIfam" id="TIGR03696">
    <property type="entry name" value="Rhs_assc_core"/>
    <property type="match status" value="1"/>
</dbReference>
<evidence type="ECO:0000256" key="2">
    <source>
        <dbReference type="SAM" id="MobiDB-lite"/>
    </source>
</evidence>
<gene>
    <name evidence="5" type="ORF">VB798_21660</name>
</gene>
<sequence>MKKLLFYLYFITVLATVSISVKAQKTITPNIPAPQGLAVNTYTGNLFFQRNEQSLRGTGYRIYQSFYYNAATDTLNYGYGRGWSFYYNIFYRESGDSVIIYHADAKKDVFLLQNGIYKSPTGIYDVLTKSGTQITLTAKDGSKHIFAESSHKKVTRIQDKNNNYVSISYTSGFPTKVTNTSGRSLLLTWQNNLLIEAKDESEPAKKYTYQYNSSKDLVSVTDPLNGRKNFSYKNHRIAQVSDQNNSPVVISYYGSGGRVRQITSCNSEQRFTYLANPRKTFVTQKTDIGNVVTGYFFDDNQRLTALTDPEGNQAEFKYDNNSNLIEWKDLKGLITKYEYDSKGNMIKEIDPLGNISEFTYDNTFNNPITIKNKKGAITTLTYNANGNLTSITKPNNTTESYTYDAAGRVLTHKNANNNTTSYQYNSTGDLAKIQYPTGAVLLEYNGSCCNVGKITDPNGGTVEMTYDLLNRVKTVKDKQGNTITNEYDAVGNLIKEKDPVGNVKEYGYDALNRLISVKLPVGTWVYTYDGQNNLTKMTDANGHVTTYEYDKKNRLKKETDPLGNSIQYTYDLNGNLTSKIDPNNNTINYKYDELNRLLEKSYTGNTDKYAYDEEGNLVSAFNNDIAYTFEYDELNRLFKKNILTWNKALSYTYDAMGNRKTMIDHDGGLTTYNYDNNNRLISLTNPSKLTTTFEYDAGGRMKKQINGNKTFTTYHYDTAGRLDSLINWKNNTEKISFFYYTFDQFGNRKTMRDKRGLSTYQYDGSYRLTSVTYPDGKTESFTFDGTGNRKVRTKDGLTTDYTYNEADQIQKAGNIGFAFDANGNTIQQTGTQAKVYKYDAENRLVEVQLASKRKVQFKYDPFGDKIEKVDTLAQITKMLYDDDNLLAEMNGSNATQEAYTTAFGMDTWLSKRMANNDYFFHKDGLNSTVEMTENKSNVVNQYTYDVYGNILTKVGNIDNDILYTSRNFENDIALYDNRNRFYNPSIGRFLNEDTYPIGVSEPMLFNKYNYVASNPTNFIDSDGFIPILPIVVWGYRIYRTGKFISKVYRGYKSIQKIVEKVPQHTNRNCKNDKPTGIPDSKDELEGWRRFSQDESIFHQPNMSLFEAWRTSDNESVKFRYIKYGKANSDGSSSEAIWDTEAKRFLSTGEPGGPSFNYSDPVGAKGKTIHFLLDMLPHFFSDKYTENNCPPPPSQGSDTPIPNTPEGNPFGVAIVNPSDPNEIIGPTGYDSLKWVSSKQNLPFKVLFENDPEFATAPAQNVTVYVPIHPKLNPASLRISDFGFGNFNFTVPQNTSVYTNRLDLRDSLGLYVDVTAGLDIANRRAFWVFQSIDPATGLTSTLPANSGFLPVNDSLKHNGEGYVTFTLIASSLAQTKDSLTAQASIIFDTEETIKTNTWLNILDAVAPTSTISSVTSVDAYTARIKWTGQDDTKGVGIAFYDLYVSKDNGDFQLYQSQIKGNTLDFKGNTSSSYKFYTLATDLVGNKEASKSSSANSIFLGITSPVIASNKPSACTGESINLTATNCTGVVTWSNGKTGNAISVTLTANTNFTANCTINGERSIESDTLKLLWNGSSPTATLTGTQTIVSSNSAKLTVNLTGSSPWSVVINGQTYANITASPYTITVTPTANTTYTLTSVSNACGTVATTTNNSAVVTLTPQTIATSSITGSPFCLGAKVNVAYTATGVIKTGNVFTAQLSNATGSFASGVTTIGTLSSTLSTGTIATTLPSNVTTGTAYRIRVISSSPAINGTDNGVNLAINGQPTATLAGTQTIVSSNSAKLTVNLTGSSPWSVVVNGQTYSNITASPYTITVTPTANTTYTLTSVSNACGTITTNTNNSAVVTLTPQTIATSSITGSPFCLGAKVNVAYTATGVIKTGNVFTAQLSNATGSFATGVTTIGTLSSTLSTGTIATTLPSNATAGTAYRIRVISSSPAINGTDNG</sequence>
<evidence type="ECO:0000256" key="1">
    <source>
        <dbReference type="ARBA" id="ARBA00022737"/>
    </source>
</evidence>
<evidence type="ECO:0000313" key="5">
    <source>
        <dbReference type="EMBL" id="MEA5429213.1"/>
    </source>
</evidence>
<dbReference type="Gene3D" id="2.180.10.10">
    <property type="entry name" value="RHS repeat-associated core"/>
    <property type="match status" value="3"/>
</dbReference>
<organism evidence="5 6">
    <name type="scientific">Arcicella lustrica</name>
    <dbReference type="NCBI Taxonomy" id="2984196"/>
    <lineage>
        <taxon>Bacteria</taxon>
        <taxon>Pseudomonadati</taxon>
        <taxon>Bacteroidota</taxon>
        <taxon>Cytophagia</taxon>
        <taxon>Cytophagales</taxon>
        <taxon>Flectobacillaceae</taxon>
        <taxon>Arcicella</taxon>
    </lineage>
</organism>
<feature type="domain" description="Teneurin-like YD-shell" evidence="4">
    <location>
        <begin position="458"/>
        <end position="600"/>
    </location>
</feature>
<dbReference type="EMBL" id="JAYGIM010000019">
    <property type="protein sequence ID" value="MEA5429213.1"/>
    <property type="molecule type" value="Genomic_DNA"/>
</dbReference>
<dbReference type="PANTHER" id="PTHR32305">
    <property type="match status" value="1"/>
</dbReference>
<keyword evidence="6" id="KW-1185">Reference proteome</keyword>
<accession>A0ABU5SPG5</accession>
<feature type="domain" description="Teneurin-like YD-shell" evidence="4">
    <location>
        <begin position="646"/>
        <end position="742"/>
    </location>
</feature>
<protein>
    <submittedName>
        <fullName evidence="5">RHS repeat-associated core domain-containing protein</fullName>
    </submittedName>
</protein>
<evidence type="ECO:0000259" key="4">
    <source>
        <dbReference type="Pfam" id="PF25023"/>
    </source>
</evidence>
<comment type="caution">
    <text evidence="5">The sequence shown here is derived from an EMBL/GenBank/DDBJ whole genome shotgun (WGS) entry which is preliminary data.</text>
</comment>
<dbReference type="InterPro" id="IPR050708">
    <property type="entry name" value="T6SS_VgrG/RHS"/>
</dbReference>
<feature type="non-terminal residue" evidence="5">
    <location>
        <position position="1942"/>
    </location>
</feature>
<name>A0ABU5SPG5_9BACT</name>
<evidence type="ECO:0000256" key="3">
    <source>
        <dbReference type="SAM" id="SignalP"/>
    </source>
</evidence>
<evidence type="ECO:0000313" key="6">
    <source>
        <dbReference type="Proteomes" id="UP001302222"/>
    </source>
</evidence>
<feature type="domain" description="Teneurin-like YD-shell" evidence="4">
    <location>
        <begin position="750"/>
        <end position="1015"/>
    </location>
</feature>
<feature type="chain" id="PRO_5045804930" evidence="3">
    <location>
        <begin position="24"/>
        <end position="1942"/>
    </location>
</feature>
<feature type="region of interest" description="Disordered" evidence="2">
    <location>
        <begin position="1183"/>
        <end position="1209"/>
    </location>
</feature>
<dbReference type="InterPro" id="IPR022385">
    <property type="entry name" value="Rhs_assc_core"/>
</dbReference>
<dbReference type="RefSeq" id="WP_323689337.1">
    <property type="nucleotide sequence ID" value="NZ_JAYGIM010000019.1"/>
</dbReference>